<keyword evidence="1" id="KW-0676">Redox-active center</keyword>
<name>A0A433D1X4_9FUNG</name>
<protein>
    <submittedName>
        <fullName evidence="3">Uncharacterized protein</fullName>
    </submittedName>
</protein>
<dbReference type="Gene3D" id="3.40.30.10">
    <property type="entry name" value="Glutaredoxin"/>
    <property type="match status" value="1"/>
</dbReference>
<dbReference type="Pfam" id="PF10262">
    <property type="entry name" value="Rdx"/>
    <property type="match status" value="1"/>
</dbReference>
<proteinExistence type="predicted"/>
<gene>
    <name evidence="3" type="ORF">BC936DRAFT_148962</name>
</gene>
<comment type="caution">
    <text evidence="3">The sequence shown here is derived from an EMBL/GenBank/DDBJ whole genome shotgun (WGS) entry which is preliminary data.</text>
</comment>
<organism evidence="3 4">
    <name type="scientific">Jimgerdemannia flammicorona</name>
    <dbReference type="NCBI Taxonomy" id="994334"/>
    <lineage>
        <taxon>Eukaryota</taxon>
        <taxon>Fungi</taxon>
        <taxon>Fungi incertae sedis</taxon>
        <taxon>Mucoromycota</taxon>
        <taxon>Mucoromycotina</taxon>
        <taxon>Endogonomycetes</taxon>
        <taxon>Endogonales</taxon>
        <taxon>Endogonaceae</taxon>
        <taxon>Jimgerdemannia</taxon>
    </lineage>
</organism>
<dbReference type="EMBL" id="RBNI01008274">
    <property type="protein sequence ID" value="RUP44831.1"/>
    <property type="molecule type" value="Genomic_DNA"/>
</dbReference>
<reference evidence="3 4" key="1">
    <citation type="journal article" date="2018" name="New Phytol.">
        <title>Phylogenomics of Endogonaceae and evolution of mycorrhizas within Mucoromycota.</title>
        <authorList>
            <person name="Chang Y."/>
            <person name="Desiro A."/>
            <person name="Na H."/>
            <person name="Sandor L."/>
            <person name="Lipzen A."/>
            <person name="Clum A."/>
            <person name="Barry K."/>
            <person name="Grigoriev I.V."/>
            <person name="Martin F.M."/>
            <person name="Stajich J.E."/>
            <person name="Smith M.E."/>
            <person name="Bonito G."/>
            <person name="Spatafora J.W."/>
        </authorList>
    </citation>
    <scope>NUCLEOTIDE SEQUENCE [LARGE SCALE GENOMIC DNA]</scope>
    <source>
        <strain evidence="3 4">GMNB39</strain>
    </source>
</reference>
<dbReference type="AlphaFoldDB" id="A0A433D1X4"/>
<evidence type="ECO:0000313" key="4">
    <source>
        <dbReference type="Proteomes" id="UP000268093"/>
    </source>
</evidence>
<evidence type="ECO:0000256" key="2">
    <source>
        <dbReference type="SAM" id="MobiDB-lite"/>
    </source>
</evidence>
<dbReference type="Proteomes" id="UP000268093">
    <property type="component" value="Unassembled WGS sequence"/>
</dbReference>
<sequence length="152" mass="16688">MESKPPLPLVHAIPTTPRASIEYCIKCRWLPRAGMYCRPTLLSPQSRSFVQPTYVHTLNTAWVAQELLTTFSTLLGEVAIIPGTDAIFQKQSIRDIIAPDLPLGHSDSKVKSKPTTSVDVSGTPPAITPIDGSRPKTETEDEKCEQCEREGS</sequence>
<feature type="region of interest" description="Disordered" evidence="2">
    <location>
        <begin position="103"/>
        <end position="152"/>
    </location>
</feature>
<accession>A0A433D1X4</accession>
<dbReference type="PANTHER" id="PTHR36417:SF2">
    <property type="entry name" value="SELENOPROTEIN DOMAIN PROTEIN (AFU_ORTHOLOGUE AFUA_1G05220)"/>
    <property type="match status" value="1"/>
</dbReference>
<keyword evidence="4" id="KW-1185">Reference proteome</keyword>
<dbReference type="InterPro" id="IPR011893">
    <property type="entry name" value="Selenoprotein_Rdx-typ"/>
</dbReference>
<evidence type="ECO:0000256" key="1">
    <source>
        <dbReference type="ARBA" id="ARBA00023284"/>
    </source>
</evidence>
<feature type="compositionally biased region" description="Basic and acidic residues" evidence="2">
    <location>
        <begin position="133"/>
        <end position="152"/>
    </location>
</feature>
<dbReference type="OrthoDB" id="60822at2759"/>
<dbReference type="PANTHER" id="PTHR36417">
    <property type="entry name" value="SELENOPROTEIN DOMAIN PROTEIN (AFU_ORTHOLOGUE AFUA_1G05220)"/>
    <property type="match status" value="1"/>
</dbReference>
<evidence type="ECO:0000313" key="3">
    <source>
        <dbReference type="EMBL" id="RUP44831.1"/>
    </source>
</evidence>